<sequence>MRIILLAGFAAVTLFASGAAHAQLPVVDGANLLNTAKTVVQGGQQIEQLAAQLKNMEQQLTTAEQTFDSLTHAPTGALASFSSQFNVTALRNIISQDPNTLGTIMNGTTLGAMGPLGQQYASQNRIYQPQASDFAAQQMTTNANSIAGVQALANQLFFSASQHINVIQSLEQTLTDAPDEKTVGDIQARMATEQTYIAAQQVQAQAVQTFQAAQVRNVDEQNAETQRQNIDDVLAADAATSNGS</sequence>
<keyword evidence="1" id="KW-0175">Coiled coil</keyword>
<evidence type="ECO:0000313" key="5">
    <source>
        <dbReference type="Proteomes" id="UP000500767"/>
    </source>
</evidence>
<keyword evidence="4" id="KW-0614">Plasmid</keyword>
<feature type="coiled-coil region" evidence="1">
    <location>
        <begin position="39"/>
        <end position="73"/>
    </location>
</feature>
<proteinExistence type="predicted"/>
<feature type="region of interest" description="Disordered" evidence="2">
    <location>
        <begin position="222"/>
        <end position="244"/>
    </location>
</feature>
<dbReference type="SUPFAM" id="SSF101082">
    <property type="entry name" value="Typo IV secretion system protein TraC"/>
    <property type="match status" value="1"/>
</dbReference>
<name>A0A6M8I0J5_9PROT</name>
<reference evidence="4 5" key="1">
    <citation type="journal article" date="2014" name="World J. Microbiol. Biotechnol.">
        <title>Biodiversity and physiological characteristics of Antarctic and Arctic lichens-associated bacteria.</title>
        <authorList>
            <person name="Lee Y.M."/>
            <person name="Kim E.H."/>
            <person name="Lee H.K."/>
            <person name="Hong S.G."/>
        </authorList>
    </citation>
    <scope>NUCLEOTIDE SEQUENCE [LARGE SCALE GENOMIC DNA]</scope>
    <source>
        <strain evidence="4 5">PAMC 26569</strain>
        <plasmid evidence="4">unnamed7</plasmid>
    </source>
</reference>
<evidence type="ECO:0000256" key="2">
    <source>
        <dbReference type="SAM" id="MobiDB-lite"/>
    </source>
</evidence>
<gene>
    <name evidence="4" type="ORF">HN018_28095</name>
</gene>
<accession>A0A6M8I0J5</accession>
<evidence type="ECO:0000256" key="3">
    <source>
        <dbReference type="SAM" id="SignalP"/>
    </source>
</evidence>
<keyword evidence="5" id="KW-1185">Reference proteome</keyword>
<feature type="signal peptide" evidence="3">
    <location>
        <begin position="1"/>
        <end position="22"/>
    </location>
</feature>
<dbReference type="Gene3D" id="1.20.58.430">
    <property type="entry name" value="Type IV secretion system, VirB5-domain"/>
    <property type="match status" value="1"/>
</dbReference>
<dbReference type="Pfam" id="PF07996">
    <property type="entry name" value="T4SS"/>
    <property type="match status" value="1"/>
</dbReference>
<dbReference type="Proteomes" id="UP000500767">
    <property type="component" value="Plasmid unnamed7"/>
</dbReference>
<keyword evidence="3" id="KW-0732">Signal</keyword>
<evidence type="ECO:0000313" key="4">
    <source>
        <dbReference type="EMBL" id="QKE93988.1"/>
    </source>
</evidence>
<dbReference type="EMBL" id="CP053714">
    <property type="protein sequence ID" value="QKE93988.1"/>
    <property type="molecule type" value="Genomic_DNA"/>
</dbReference>
<evidence type="ECO:0000256" key="1">
    <source>
        <dbReference type="SAM" id="Coils"/>
    </source>
</evidence>
<organism evidence="4 5">
    <name type="scientific">Lichenicola cladoniae</name>
    <dbReference type="NCBI Taxonomy" id="1484109"/>
    <lineage>
        <taxon>Bacteria</taxon>
        <taxon>Pseudomonadati</taxon>
        <taxon>Pseudomonadota</taxon>
        <taxon>Alphaproteobacteria</taxon>
        <taxon>Acetobacterales</taxon>
        <taxon>Acetobacteraceae</taxon>
        <taxon>Lichenicola</taxon>
    </lineage>
</organism>
<dbReference type="AlphaFoldDB" id="A0A6M8I0J5"/>
<dbReference type="RefSeq" id="WP_171837894.1">
    <property type="nucleotide sequence ID" value="NZ_CP053714.1"/>
</dbReference>
<dbReference type="InterPro" id="IPR023220">
    <property type="entry name" value="T4SS_VirB5-domain"/>
</dbReference>
<protein>
    <submittedName>
        <fullName evidence="4">Uncharacterized protein</fullName>
    </submittedName>
</protein>
<dbReference type="KEGG" id="lck:HN018_28095"/>
<dbReference type="InterPro" id="IPR014158">
    <property type="entry name" value="T4SS_VirB5"/>
</dbReference>
<geneLocation type="plasmid" evidence="4 5">
    <name>unnamed7</name>
</geneLocation>
<feature type="chain" id="PRO_5026666478" evidence="3">
    <location>
        <begin position="23"/>
        <end position="244"/>
    </location>
</feature>